<name>A0A364YAD2_9BACT</name>
<evidence type="ECO:0000256" key="1">
    <source>
        <dbReference type="ARBA" id="ARBA00001961"/>
    </source>
</evidence>
<dbReference type="Gene3D" id="2.60.120.620">
    <property type="entry name" value="q2cbj1_9rhob like domain"/>
    <property type="match status" value="1"/>
</dbReference>
<dbReference type="OrthoDB" id="9783171at2"/>
<evidence type="ECO:0000256" key="5">
    <source>
        <dbReference type="ARBA" id="ARBA00023002"/>
    </source>
</evidence>
<dbReference type="PANTHER" id="PTHR12907">
    <property type="entry name" value="EGL NINE HOMOLOG-RELATED"/>
    <property type="match status" value="1"/>
</dbReference>
<dbReference type="Proteomes" id="UP000251889">
    <property type="component" value="Unassembled WGS sequence"/>
</dbReference>
<dbReference type="Pfam" id="PF13640">
    <property type="entry name" value="2OG-FeII_Oxy_3"/>
    <property type="match status" value="1"/>
</dbReference>
<organism evidence="8 9">
    <name type="scientific">Pseudochryseolinea flava</name>
    <dbReference type="NCBI Taxonomy" id="2059302"/>
    <lineage>
        <taxon>Bacteria</taxon>
        <taxon>Pseudomonadati</taxon>
        <taxon>Bacteroidota</taxon>
        <taxon>Cytophagia</taxon>
        <taxon>Cytophagales</taxon>
        <taxon>Fulvivirgaceae</taxon>
        <taxon>Pseudochryseolinea</taxon>
    </lineage>
</organism>
<evidence type="ECO:0000259" key="7">
    <source>
        <dbReference type="PROSITE" id="PS51471"/>
    </source>
</evidence>
<dbReference type="PROSITE" id="PS51471">
    <property type="entry name" value="FE2OG_OXY"/>
    <property type="match status" value="1"/>
</dbReference>
<proteinExistence type="predicted"/>
<evidence type="ECO:0000256" key="3">
    <source>
        <dbReference type="ARBA" id="ARBA00022896"/>
    </source>
</evidence>
<reference evidence="8 9" key="1">
    <citation type="submission" date="2018-06" db="EMBL/GenBank/DDBJ databases">
        <title>Chryseolinea flavus sp. nov., a member of the phylum Bacteroidetes isolated from soil.</title>
        <authorList>
            <person name="Li Y."/>
            <person name="Wang J."/>
        </authorList>
    </citation>
    <scope>NUCLEOTIDE SEQUENCE [LARGE SCALE GENOMIC DNA]</scope>
    <source>
        <strain evidence="8 9">SDU1-6</strain>
    </source>
</reference>
<protein>
    <submittedName>
        <fullName evidence="8">Oxidoreductase</fullName>
    </submittedName>
</protein>
<keyword evidence="4" id="KW-0223">Dioxygenase</keyword>
<keyword evidence="2" id="KW-0479">Metal-binding</keyword>
<evidence type="ECO:0000256" key="6">
    <source>
        <dbReference type="ARBA" id="ARBA00023004"/>
    </source>
</evidence>
<gene>
    <name evidence="8" type="ORF">DQQ10_04185</name>
</gene>
<evidence type="ECO:0000313" key="8">
    <source>
        <dbReference type="EMBL" id="RAW03289.1"/>
    </source>
</evidence>
<comment type="cofactor">
    <cofactor evidence="1">
        <name>L-ascorbate</name>
        <dbReference type="ChEBI" id="CHEBI:38290"/>
    </cofactor>
</comment>
<evidence type="ECO:0000256" key="4">
    <source>
        <dbReference type="ARBA" id="ARBA00022964"/>
    </source>
</evidence>
<dbReference type="InterPro" id="IPR006620">
    <property type="entry name" value="Pro_4_hyd_alph"/>
</dbReference>
<accession>A0A364YAD2</accession>
<keyword evidence="9" id="KW-1185">Reference proteome</keyword>
<keyword evidence="6" id="KW-0408">Iron</keyword>
<comment type="caution">
    <text evidence="8">The sequence shown here is derived from an EMBL/GenBank/DDBJ whole genome shotgun (WGS) entry which is preliminary data.</text>
</comment>
<dbReference type="InterPro" id="IPR005123">
    <property type="entry name" value="Oxoglu/Fe-dep_dioxygenase_dom"/>
</dbReference>
<dbReference type="GO" id="GO:0031543">
    <property type="term" value="F:peptidyl-proline dioxygenase activity"/>
    <property type="evidence" value="ECO:0007669"/>
    <property type="project" value="TreeGrafter"/>
</dbReference>
<keyword evidence="3" id="KW-0847">Vitamin C</keyword>
<dbReference type="PANTHER" id="PTHR12907:SF26">
    <property type="entry name" value="HIF PROLYL HYDROXYLASE, ISOFORM C"/>
    <property type="match status" value="1"/>
</dbReference>
<feature type="domain" description="Fe2OG dioxygenase" evidence="7">
    <location>
        <begin position="102"/>
        <end position="196"/>
    </location>
</feature>
<dbReference type="EMBL" id="QMFY01000001">
    <property type="protein sequence ID" value="RAW03289.1"/>
    <property type="molecule type" value="Genomic_DNA"/>
</dbReference>
<dbReference type="GO" id="GO:0008198">
    <property type="term" value="F:ferrous iron binding"/>
    <property type="evidence" value="ECO:0007669"/>
    <property type="project" value="TreeGrafter"/>
</dbReference>
<dbReference type="InterPro" id="IPR051559">
    <property type="entry name" value="HIF_prolyl_hydroxylases"/>
</dbReference>
<dbReference type="RefSeq" id="WP_112745504.1">
    <property type="nucleotide sequence ID" value="NZ_QMFY01000001.1"/>
</dbReference>
<dbReference type="InterPro" id="IPR044862">
    <property type="entry name" value="Pro_4_hyd_alph_FE2OG_OXY"/>
</dbReference>
<keyword evidence="5" id="KW-0560">Oxidoreductase</keyword>
<evidence type="ECO:0000313" key="9">
    <source>
        <dbReference type="Proteomes" id="UP000251889"/>
    </source>
</evidence>
<dbReference type="AlphaFoldDB" id="A0A364YAD2"/>
<dbReference type="GO" id="GO:0031418">
    <property type="term" value="F:L-ascorbic acid binding"/>
    <property type="evidence" value="ECO:0007669"/>
    <property type="project" value="UniProtKB-KW"/>
</dbReference>
<sequence>MNEQFERIADGLAENGYAVIDQFLSQNEVDDILRSESFKNAETHFQKAGIGKNTGHQINEAIRGDYIQWLDKNSAEPALLVYLDRLSALVAFLNQALYLSLKDYEVHMTVYPTGSFYKRHLDQFKRDDHRKLSVICYLNQSWNDSNGGELRMYLPNEEKDFLPLAGRLVCFRSDQIEHEVKPANRERLSLTGWILDQHADLRHI</sequence>
<evidence type="ECO:0000256" key="2">
    <source>
        <dbReference type="ARBA" id="ARBA00022723"/>
    </source>
</evidence>
<dbReference type="SMART" id="SM00702">
    <property type="entry name" value="P4Hc"/>
    <property type="match status" value="1"/>
</dbReference>
<dbReference type="GO" id="GO:0071456">
    <property type="term" value="P:cellular response to hypoxia"/>
    <property type="evidence" value="ECO:0007669"/>
    <property type="project" value="TreeGrafter"/>
</dbReference>